<feature type="transmembrane region" description="Helical" evidence="1">
    <location>
        <begin position="95"/>
        <end position="119"/>
    </location>
</feature>
<dbReference type="SMART" id="SM00387">
    <property type="entry name" value="HATPase_c"/>
    <property type="match status" value="1"/>
</dbReference>
<dbReference type="InterPro" id="IPR013655">
    <property type="entry name" value="PAS_fold_3"/>
</dbReference>
<feature type="transmembrane region" description="Helical" evidence="1">
    <location>
        <begin position="261"/>
        <end position="280"/>
    </location>
</feature>
<name>F0TA95_METLA</name>
<evidence type="ECO:0000259" key="3">
    <source>
        <dbReference type="PROSITE" id="PS50112"/>
    </source>
</evidence>
<feature type="transmembrane region" description="Helical" evidence="1">
    <location>
        <begin position="161"/>
        <end position="179"/>
    </location>
</feature>
<feature type="transmembrane region" description="Helical" evidence="1">
    <location>
        <begin position="35"/>
        <end position="53"/>
    </location>
</feature>
<evidence type="ECO:0000256" key="1">
    <source>
        <dbReference type="SAM" id="Phobius"/>
    </source>
</evidence>
<sequence>MIIAVEYSNGRVVMIAEEDNEKIPTKNYTLSFQRAGIFSVLFLLLYVGLWFGLGSNHNTQAVISFFMVSIVYLAVTIILYFTTKSIGSSEKRLKAAWGFLTCAVLVSFLGNLFWVLSIFSNQNPTTSFAEVLYVIFYPLFLIGVLLFPSSKKTQIQQLKHCFDLIIIIFSFMLMFWIFLLAPGLKNFSGNFANLVIMLSYVLGGLALVFAMFDLLLNRLKEDMHGPVVLLLSSTLILLITNSIYIYQFIHNSYFSGDPSDIGWIIGYLLIGLAGVSQLNNQKIKLDILIEISSNIYRNYSFTSYLAVAGVSVGYLSLVWAYNTNSSDLYFLELGVGVLIILVVARQFVSINENKNLYKQAQTEIALRKEISKNLTDSELAYRTIFENTGTATVIIDEDDVIALSNTEFEKLSGYKKGEIEDKKSWKEFVVKDDLKLMKKYNQIRILENELDPQNYDFRLKNKNGEIKNVYAVAVLMPGSNSSLISLLDVTDQKNAEDEIKRSLHEKEILLKEIHHRVKNNLTVISSLLNLQSRYIKDKDDLKMFMESQSRAKSMAIIHQKLYSSQDLKHIDFDDYIKTLARDIFDVYVQNPSEINMFFDVEDIKLDINTSIPLGLILNELLTNALKYAFPHNEPGVSKNHEGKVTVKLHRRDEGYRLIVEDNGVGLPDDFDMNSNTSLGIQLINTLTQQIDGHVSYCSDNGTKFIIDFKDNLYS</sequence>
<dbReference type="InterPro" id="IPR005467">
    <property type="entry name" value="His_kinase_dom"/>
</dbReference>
<protein>
    <submittedName>
        <fullName evidence="4">Signal transduction histidine kinase</fullName>
    </submittedName>
</protein>
<dbReference type="Pfam" id="PF08447">
    <property type="entry name" value="PAS_3"/>
    <property type="match status" value="1"/>
</dbReference>
<feature type="transmembrane region" description="Helical" evidence="1">
    <location>
        <begin position="301"/>
        <end position="322"/>
    </location>
</feature>
<evidence type="ECO:0000313" key="5">
    <source>
        <dbReference type="Proteomes" id="UP000007490"/>
    </source>
</evidence>
<keyword evidence="1" id="KW-0812">Transmembrane</keyword>
<feature type="transmembrane region" description="Helical" evidence="1">
    <location>
        <begin position="59"/>
        <end position="83"/>
    </location>
</feature>
<dbReference type="AlphaFoldDB" id="F0TA95"/>
<evidence type="ECO:0000313" key="4">
    <source>
        <dbReference type="EMBL" id="ADZ10045.1"/>
    </source>
</evidence>
<keyword evidence="1" id="KW-1133">Transmembrane helix</keyword>
<dbReference type="InterPro" id="IPR000014">
    <property type="entry name" value="PAS"/>
</dbReference>
<dbReference type="Proteomes" id="UP000007490">
    <property type="component" value="Chromosome"/>
</dbReference>
<dbReference type="CDD" id="cd00130">
    <property type="entry name" value="PAS"/>
    <property type="match status" value="1"/>
</dbReference>
<dbReference type="Pfam" id="PF07568">
    <property type="entry name" value="HisKA_2"/>
    <property type="match status" value="1"/>
</dbReference>
<organism evidence="4 5">
    <name type="scientific">Methanobacterium lacus (strain AL-21)</name>
    <dbReference type="NCBI Taxonomy" id="877455"/>
    <lineage>
        <taxon>Archaea</taxon>
        <taxon>Methanobacteriati</taxon>
        <taxon>Methanobacteriota</taxon>
        <taxon>Methanomada group</taxon>
        <taxon>Methanobacteria</taxon>
        <taxon>Methanobacteriales</taxon>
        <taxon>Methanobacteriaceae</taxon>
        <taxon>Methanobacterium</taxon>
    </lineage>
</organism>
<dbReference type="Gene3D" id="3.30.450.20">
    <property type="entry name" value="PAS domain"/>
    <property type="match status" value="1"/>
</dbReference>
<dbReference type="GO" id="GO:0016301">
    <property type="term" value="F:kinase activity"/>
    <property type="evidence" value="ECO:0007669"/>
    <property type="project" value="UniProtKB-KW"/>
</dbReference>
<reference evidence="4 5" key="2">
    <citation type="journal article" date="2014" name="Int. J. Syst. Evol. Microbiol.">
        <title>Methanobacterium paludis sp. nov. and a novel strain of Methanobacterium lacus isolated from northern peatlands.</title>
        <authorList>
            <person name="Cadillo-Quiroz H."/>
            <person name="Brauer S.L."/>
            <person name="Goodson N."/>
            <person name="Yavitt J.B."/>
            <person name="Zinder S.H."/>
        </authorList>
    </citation>
    <scope>NUCLEOTIDE SEQUENCE [LARGE SCALE GENOMIC DNA]</scope>
    <source>
        <strain evidence="4 5">AL-21</strain>
    </source>
</reference>
<dbReference type="PANTHER" id="PTHR43065">
    <property type="entry name" value="SENSOR HISTIDINE KINASE"/>
    <property type="match status" value="1"/>
</dbReference>
<accession>F0TA95</accession>
<dbReference type="SMART" id="SM00091">
    <property type="entry name" value="PAS"/>
    <property type="match status" value="1"/>
</dbReference>
<dbReference type="eggNOG" id="arCOG02336">
    <property type="taxonomic scope" value="Archaea"/>
</dbReference>
<keyword evidence="1" id="KW-0472">Membrane</keyword>
<reference evidence="5" key="1">
    <citation type="submission" date="2011-02" db="EMBL/GenBank/DDBJ databases">
        <title>Complete sequence of Methanobacterium sp. AL-21.</title>
        <authorList>
            <consortium name="US DOE Joint Genome Institute"/>
            <person name="Lucas S."/>
            <person name="Copeland A."/>
            <person name="Lapidus A."/>
            <person name="Cheng J.-F."/>
            <person name="Goodwin L."/>
            <person name="Pitluck S."/>
            <person name="Chertkov O."/>
            <person name="Detter J.C."/>
            <person name="Han C."/>
            <person name="Tapia R."/>
            <person name="Land M."/>
            <person name="Hauser L."/>
            <person name="Kyrpides N."/>
            <person name="Ivanova N."/>
            <person name="Mikhailova N."/>
            <person name="Pagani I."/>
            <person name="Cadillo-Quiroz H."/>
            <person name="Imachi H."/>
            <person name="Zinder S."/>
            <person name="Liu W."/>
            <person name="Woyke T."/>
        </authorList>
    </citation>
    <scope>NUCLEOTIDE SEQUENCE [LARGE SCALE GENOMIC DNA]</scope>
    <source>
        <strain evidence="5">AL-21</strain>
    </source>
</reference>
<proteinExistence type="predicted"/>
<dbReference type="eggNOG" id="arCOG02335">
    <property type="taxonomic scope" value="Archaea"/>
</dbReference>
<feature type="domain" description="Histidine kinase" evidence="2">
    <location>
        <begin position="512"/>
        <end position="712"/>
    </location>
</feature>
<dbReference type="NCBIfam" id="TIGR00229">
    <property type="entry name" value="sensory_box"/>
    <property type="match status" value="1"/>
</dbReference>
<dbReference type="InterPro" id="IPR036890">
    <property type="entry name" value="HATPase_C_sf"/>
</dbReference>
<dbReference type="PROSITE" id="PS50109">
    <property type="entry name" value="HIS_KIN"/>
    <property type="match status" value="1"/>
</dbReference>
<dbReference type="Gene3D" id="3.30.565.10">
    <property type="entry name" value="Histidine kinase-like ATPase, C-terminal domain"/>
    <property type="match status" value="1"/>
</dbReference>
<dbReference type="HOGENOM" id="CLU_016295_0_0_2"/>
<dbReference type="InterPro" id="IPR035965">
    <property type="entry name" value="PAS-like_dom_sf"/>
</dbReference>
<dbReference type="SUPFAM" id="SSF55785">
    <property type="entry name" value="PYP-like sensor domain (PAS domain)"/>
    <property type="match status" value="1"/>
</dbReference>
<dbReference type="PROSITE" id="PS50112">
    <property type="entry name" value="PAS"/>
    <property type="match status" value="1"/>
</dbReference>
<dbReference type="InterPro" id="IPR011495">
    <property type="entry name" value="Sig_transdc_His_kin_sub2_dim/P"/>
</dbReference>
<gene>
    <name evidence="4" type="ordered locus">Metbo_1823</name>
</gene>
<feature type="domain" description="PAS" evidence="3">
    <location>
        <begin position="377"/>
        <end position="449"/>
    </location>
</feature>
<dbReference type="InterPro" id="IPR003594">
    <property type="entry name" value="HATPase_dom"/>
</dbReference>
<dbReference type="Pfam" id="PF02518">
    <property type="entry name" value="HATPase_c"/>
    <property type="match status" value="1"/>
</dbReference>
<feature type="transmembrane region" description="Helical" evidence="1">
    <location>
        <begin position="191"/>
        <end position="216"/>
    </location>
</feature>
<feature type="transmembrane region" description="Helical" evidence="1">
    <location>
        <begin position="228"/>
        <end position="249"/>
    </location>
</feature>
<dbReference type="SUPFAM" id="SSF55874">
    <property type="entry name" value="ATPase domain of HSP90 chaperone/DNA topoisomerase II/histidine kinase"/>
    <property type="match status" value="1"/>
</dbReference>
<dbReference type="KEGG" id="mel:Metbo_1823"/>
<dbReference type="PANTHER" id="PTHR43065:SF23">
    <property type="entry name" value="SENSOR HISTIDINE KINASE PDTAS"/>
    <property type="match status" value="1"/>
</dbReference>
<keyword evidence="4" id="KW-0808">Transferase</keyword>
<feature type="transmembrane region" description="Helical" evidence="1">
    <location>
        <begin position="328"/>
        <end position="348"/>
    </location>
</feature>
<evidence type="ECO:0000259" key="2">
    <source>
        <dbReference type="PROSITE" id="PS50109"/>
    </source>
</evidence>
<keyword evidence="4" id="KW-0418">Kinase</keyword>
<dbReference type="STRING" id="877455.Metbo_1823"/>
<dbReference type="EMBL" id="CP002551">
    <property type="protein sequence ID" value="ADZ10045.1"/>
    <property type="molecule type" value="Genomic_DNA"/>
</dbReference>
<feature type="transmembrane region" description="Helical" evidence="1">
    <location>
        <begin position="131"/>
        <end position="149"/>
    </location>
</feature>
<keyword evidence="5" id="KW-1185">Reference proteome</keyword>